<keyword evidence="2" id="KW-1003">Cell membrane</keyword>
<dbReference type="PANTHER" id="PTHR33406">
    <property type="entry name" value="MEMBRANE PROTEIN MJ1562-RELATED"/>
    <property type="match status" value="1"/>
</dbReference>
<evidence type="ECO:0000256" key="3">
    <source>
        <dbReference type="ARBA" id="ARBA00022692"/>
    </source>
</evidence>
<dbReference type="AlphaFoldDB" id="A0A5S9QPW9"/>
<evidence type="ECO:0000256" key="4">
    <source>
        <dbReference type="ARBA" id="ARBA00022989"/>
    </source>
</evidence>
<evidence type="ECO:0000259" key="7">
    <source>
        <dbReference type="PROSITE" id="PS50156"/>
    </source>
</evidence>
<evidence type="ECO:0000256" key="5">
    <source>
        <dbReference type="ARBA" id="ARBA00023136"/>
    </source>
</evidence>
<dbReference type="PROSITE" id="PS50156">
    <property type="entry name" value="SSD"/>
    <property type="match status" value="1"/>
</dbReference>
<dbReference type="Proteomes" id="UP000434580">
    <property type="component" value="Unassembled WGS sequence"/>
</dbReference>
<keyword evidence="5 6" id="KW-0472">Membrane</keyword>
<comment type="subcellular location">
    <subcellularLocation>
        <location evidence="1">Cell membrane</location>
        <topology evidence="1">Multi-pass membrane protein</topology>
    </subcellularLocation>
</comment>
<dbReference type="InterPro" id="IPR004869">
    <property type="entry name" value="MMPL_dom"/>
</dbReference>
<dbReference type="PRINTS" id="PR00702">
    <property type="entry name" value="ACRIFLAVINRP"/>
</dbReference>
<dbReference type="InterPro" id="IPR050545">
    <property type="entry name" value="Mycobact_MmpL"/>
</dbReference>
<evidence type="ECO:0000313" key="9">
    <source>
        <dbReference type="Proteomes" id="UP000434580"/>
    </source>
</evidence>
<dbReference type="Pfam" id="PF03176">
    <property type="entry name" value="MMPL"/>
    <property type="match status" value="2"/>
</dbReference>
<feature type="transmembrane region" description="Helical" evidence="6">
    <location>
        <begin position="704"/>
        <end position="724"/>
    </location>
</feature>
<keyword evidence="4 6" id="KW-1133">Transmembrane helix</keyword>
<dbReference type="Gene3D" id="1.20.1640.10">
    <property type="entry name" value="Multidrug efflux transporter AcrB transmembrane domain"/>
    <property type="match status" value="2"/>
</dbReference>
<evidence type="ECO:0000256" key="2">
    <source>
        <dbReference type="ARBA" id="ARBA00022475"/>
    </source>
</evidence>
<feature type="transmembrane region" description="Helical" evidence="6">
    <location>
        <begin position="730"/>
        <end position="752"/>
    </location>
</feature>
<protein>
    <recommendedName>
        <fullName evidence="7">SSD domain-containing protein</fullName>
    </recommendedName>
</protein>
<evidence type="ECO:0000256" key="1">
    <source>
        <dbReference type="ARBA" id="ARBA00004651"/>
    </source>
</evidence>
<accession>A0A5S9QPW9</accession>
<keyword evidence="3 6" id="KW-0812">Transmembrane</keyword>
<dbReference type="InterPro" id="IPR001036">
    <property type="entry name" value="Acrflvin-R"/>
</dbReference>
<feature type="transmembrane region" description="Helical" evidence="6">
    <location>
        <begin position="251"/>
        <end position="270"/>
    </location>
</feature>
<dbReference type="GO" id="GO:0005886">
    <property type="term" value="C:plasma membrane"/>
    <property type="evidence" value="ECO:0007669"/>
    <property type="project" value="UniProtKB-SubCell"/>
</dbReference>
<dbReference type="InterPro" id="IPR000731">
    <property type="entry name" value="SSD"/>
</dbReference>
<evidence type="ECO:0000256" key="6">
    <source>
        <dbReference type="SAM" id="Phobius"/>
    </source>
</evidence>
<dbReference type="EMBL" id="CACSII010000021">
    <property type="protein sequence ID" value="CAA0120559.1"/>
    <property type="molecule type" value="Genomic_DNA"/>
</dbReference>
<feature type="transmembrane region" description="Helical" evidence="6">
    <location>
        <begin position="679"/>
        <end position="697"/>
    </location>
</feature>
<feature type="transmembrane region" description="Helical" evidence="6">
    <location>
        <begin position="381"/>
        <end position="405"/>
    </location>
</feature>
<organism evidence="8 9">
    <name type="scientific">BD1-7 clade bacterium</name>
    <dbReference type="NCBI Taxonomy" id="2029982"/>
    <lineage>
        <taxon>Bacteria</taxon>
        <taxon>Pseudomonadati</taxon>
        <taxon>Pseudomonadota</taxon>
        <taxon>Gammaproteobacteria</taxon>
        <taxon>Cellvibrionales</taxon>
        <taxon>Spongiibacteraceae</taxon>
        <taxon>BD1-7 clade</taxon>
    </lineage>
</organism>
<dbReference type="PANTHER" id="PTHR33406:SF12">
    <property type="entry name" value="BLR2997 PROTEIN"/>
    <property type="match status" value="1"/>
</dbReference>
<feature type="transmembrane region" description="Helical" evidence="6">
    <location>
        <begin position="305"/>
        <end position="328"/>
    </location>
</feature>
<feature type="transmembrane region" description="Helical" evidence="6">
    <location>
        <begin position="349"/>
        <end position="369"/>
    </location>
</feature>
<proteinExistence type="predicted"/>
<feature type="domain" description="SSD" evidence="7">
    <location>
        <begin position="702"/>
        <end position="829"/>
    </location>
</feature>
<dbReference type="SUPFAM" id="SSF82866">
    <property type="entry name" value="Multidrug efflux transporter AcrB transmembrane domain"/>
    <property type="match status" value="2"/>
</dbReference>
<dbReference type="GO" id="GO:0022857">
    <property type="term" value="F:transmembrane transporter activity"/>
    <property type="evidence" value="ECO:0007669"/>
    <property type="project" value="InterPro"/>
</dbReference>
<feature type="transmembrane region" description="Helical" evidence="6">
    <location>
        <begin position="773"/>
        <end position="796"/>
    </location>
</feature>
<evidence type="ECO:0000313" key="8">
    <source>
        <dbReference type="EMBL" id="CAA0120559.1"/>
    </source>
</evidence>
<name>A0A5S9QPW9_9GAMM</name>
<feature type="transmembrane region" description="Helical" evidence="6">
    <location>
        <begin position="277"/>
        <end position="299"/>
    </location>
</feature>
<dbReference type="OrthoDB" id="9759187at2"/>
<reference evidence="8 9" key="1">
    <citation type="submission" date="2019-11" db="EMBL/GenBank/DDBJ databases">
        <authorList>
            <person name="Holert J."/>
        </authorList>
    </citation>
    <scope>NUCLEOTIDE SEQUENCE [LARGE SCALE GENOMIC DNA]</scope>
    <source>
        <strain evidence="8">BC5_2</strain>
    </source>
</reference>
<feature type="transmembrane region" description="Helical" evidence="6">
    <location>
        <begin position="435"/>
        <end position="454"/>
    </location>
</feature>
<sequence length="840" mass="92715">MSVSLYERLMRYPGWLLIAILVVTSILASRIPQLQIDASSDSLVLQGDHSLAVYREVAKRYDSSDFLMLAITPDNGLYAQDTLDFMRSLTDQLAALQGVKSVISYLNVPLLYSPKVNLSSFSDDLHYLGEPDTDTTLARKEFLESPIYKTLLTSADERTTAVVINLDRPDQLIQLRNERDALMADSTANAAQRKSAMAAYEKALQQRTAEEERLVADVRSLASQYRTHGAIFVGGVPMIVSDMLRFVRMDMVVFGSAIMLFIIVTLALIFRKMRWVVLPLLSCGLTCIAMLGSLAWLQIKLTVVSANFVALLLIISLSITLHLVVRFIEEEKRNADLPQRELVLRAMGSMIKPCTYTTLTTMVAFLSLVVSDIKPIVDFGWMMTVAVALALSMGFFVLPAGLLLLRKPEVEEARDTATSGFTRAMAGWSYRHRTSVLVGSLGLLVFSIAGVMQLKVENRFIDYFHPSTEIYQGMLTVDQQLGGTLPLTIVIDHVAQATTPHSAVDDAYGNDASSDAASDDDFFGDDAFSEDFVSDEVATPYDLSYWFSRAGLEDIQRIHQFIDAQPDTGKVLSLATLAEVVRDISGGNVDDIQLAIVKKNLDGDIKKTLVSPYLSEDGTQTRISVRVRETSESLDRGGLLNSIDRFLQDDMGYQPDQYEITGMMVLYNNMLQSLYRSQILTLGAVFIAIMLMFALLFRSLKVSLLAILPNILAALLVLGGMGWIGIPLDIMTITIAAITVGIGVDDTIHYIHRFKHELAKDGDYVQSMYRCHGSVGLAMTYTSLTIIVGFSILALSNFTPSIYFGLLTSTAMFAALLGALLLLPQLLLFFKPFGADRGVS</sequence>
<feature type="transmembrane region" description="Helical" evidence="6">
    <location>
        <begin position="802"/>
        <end position="823"/>
    </location>
</feature>
<gene>
    <name evidence="8" type="ORF">DPBNPPHM_02548</name>
</gene>